<feature type="domain" description="Serine aminopeptidase S33" evidence="1">
    <location>
        <begin position="32"/>
        <end position="151"/>
    </location>
</feature>
<name>A0A382JF65_9ZZZZ</name>
<feature type="non-terminal residue" evidence="2">
    <location>
        <position position="166"/>
    </location>
</feature>
<accession>A0A382JF65</accession>
<dbReference type="EMBL" id="UINC01073999">
    <property type="protein sequence ID" value="SVC10790.1"/>
    <property type="molecule type" value="Genomic_DNA"/>
</dbReference>
<dbReference type="Pfam" id="PF12146">
    <property type="entry name" value="Hydrolase_4"/>
    <property type="match status" value="1"/>
</dbReference>
<protein>
    <recommendedName>
        <fullName evidence="1">Serine aminopeptidase S33 domain-containing protein</fullName>
    </recommendedName>
</protein>
<proteinExistence type="predicted"/>
<reference evidence="2" key="1">
    <citation type="submission" date="2018-05" db="EMBL/GenBank/DDBJ databases">
        <authorList>
            <person name="Lanie J.A."/>
            <person name="Ng W.-L."/>
            <person name="Kazmierczak K.M."/>
            <person name="Andrzejewski T.M."/>
            <person name="Davidsen T.M."/>
            <person name="Wayne K.J."/>
            <person name="Tettelin H."/>
            <person name="Glass J.I."/>
            <person name="Rusch D."/>
            <person name="Podicherti R."/>
            <person name="Tsui H.-C.T."/>
            <person name="Winkler M.E."/>
        </authorList>
    </citation>
    <scope>NUCLEOTIDE SEQUENCE</scope>
</reference>
<dbReference type="InterPro" id="IPR051044">
    <property type="entry name" value="MAG_DAG_Lipase"/>
</dbReference>
<dbReference type="AlphaFoldDB" id="A0A382JF65"/>
<dbReference type="InterPro" id="IPR022742">
    <property type="entry name" value="Hydrolase_4"/>
</dbReference>
<evidence type="ECO:0000259" key="1">
    <source>
        <dbReference type="Pfam" id="PF12146"/>
    </source>
</evidence>
<dbReference type="InterPro" id="IPR029058">
    <property type="entry name" value="AB_hydrolase_fold"/>
</dbReference>
<gene>
    <name evidence="2" type="ORF">METZ01_LOCUS263644</name>
</gene>
<sequence length="166" mass="19064">MKVQFRDTRWYTPIGASPNIRLRYGHWKPKGESRGTAILQGGRSECMEKHQENIEALLERGYRVWSLDWRGQGLSSRLLPDRQKGHIDSFETFLHDFHGFIEDIVVPESGRPDVIIAHSMGSHILMRYLHCYPHATRQAVFVSPMTAINHWPAPERPLMASAESAC</sequence>
<dbReference type="Gene3D" id="3.40.50.1820">
    <property type="entry name" value="alpha/beta hydrolase"/>
    <property type="match status" value="1"/>
</dbReference>
<dbReference type="PANTHER" id="PTHR11614">
    <property type="entry name" value="PHOSPHOLIPASE-RELATED"/>
    <property type="match status" value="1"/>
</dbReference>
<organism evidence="2">
    <name type="scientific">marine metagenome</name>
    <dbReference type="NCBI Taxonomy" id="408172"/>
    <lineage>
        <taxon>unclassified sequences</taxon>
        <taxon>metagenomes</taxon>
        <taxon>ecological metagenomes</taxon>
    </lineage>
</organism>
<dbReference type="SUPFAM" id="SSF53474">
    <property type="entry name" value="alpha/beta-Hydrolases"/>
    <property type="match status" value="1"/>
</dbReference>
<evidence type="ECO:0000313" key="2">
    <source>
        <dbReference type="EMBL" id="SVC10790.1"/>
    </source>
</evidence>